<sequence length="513" mass="58909">MMEAPSKLLGRESMRMPIMGSAFPVMSALCMSNDIFNLDPKFKPKGSVRRMQMVIETIKLQIEEDTDDTEFSLDDLECADWRGLPNRVKQKAVTVTQRKNPHETFWEGEKDEFIPLPQLNYADIRTELDSSKKDDALFFAKTEENNVINLKSNCLSDESYTDLDENETTIDLNNSYKDEIESISSNSSITLPSPKKLHDHYEDHPKHTDRLSREIKNKEYHPLPTLRLSEETETEGYHRLHIPPLSRKTRNKKYRHLSTLRLSGETETEQSHALPTLRLSSETETEEYHSLPTPPLSWKTRNKEYRPPPTLRLSGETKKKDEYPLTILRLSGETKTEEYHPLPTVRLSGETETEEYHPLPNRRLSGDAKKKEDYDLTALRLSGETETEEVHPLPTLSLTGEVETEEDHPLPTLSLSGKTKHKVLRARSHFTTNPTFHVVKLHVVPSPPEISSEPQKKRMRSKVDPTSILQSRDYFKGLHGGTCTCPLQKPRVHFASNVFVEIHSMLPINQAPM</sequence>
<evidence type="ECO:0000256" key="1">
    <source>
        <dbReference type="SAM" id="MobiDB-lite"/>
    </source>
</evidence>
<gene>
    <name evidence="2" type="ORF">ODALV1_LOCUS15082</name>
</gene>
<evidence type="ECO:0000313" key="2">
    <source>
        <dbReference type="EMBL" id="CAL8111487.1"/>
    </source>
</evidence>
<reference evidence="2 3" key="1">
    <citation type="submission" date="2024-08" db="EMBL/GenBank/DDBJ databases">
        <authorList>
            <person name="Cucini C."/>
            <person name="Frati F."/>
        </authorList>
    </citation>
    <scope>NUCLEOTIDE SEQUENCE [LARGE SCALE GENOMIC DNA]</scope>
</reference>
<accession>A0ABP1QTC0</accession>
<proteinExistence type="predicted"/>
<organism evidence="2 3">
    <name type="scientific">Orchesella dallaii</name>
    <dbReference type="NCBI Taxonomy" id="48710"/>
    <lineage>
        <taxon>Eukaryota</taxon>
        <taxon>Metazoa</taxon>
        <taxon>Ecdysozoa</taxon>
        <taxon>Arthropoda</taxon>
        <taxon>Hexapoda</taxon>
        <taxon>Collembola</taxon>
        <taxon>Entomobryomorpha</taxon>
        <taxon>Entomobryoidea</taxon>
        <taxon>Orchesellidae</taxon>
        <taxon>Orchesellinae</taxon>
        <taxon>Orchesella</taxon>
    </lineage>
</organism>
<feature type="region of interest" description="Disordered" evidence="1">
    <location>
        <begin position="230"/>
        <end position="316"/>
    </location>
</feature>
<name>A0ABP1QTC0_9HEXA</name>
<evidence type="ECO:0000313" key="3">
    <source>
        <dbReference type="Proteomes" id="UP001642540"/>
    </source>
</evidence>
<keyword evidence="3" id="KW-1185">Reference proteome</keyword>
<feature type="compositionally biased region" description="Basic and acidic residues" evidence="1">
    <location>
        <begin position="199"/>
        <end position="218"/>
    </location>
</feature>
<protein>
    <submittedName>
        <fullName evidence="2">Uncharacterized protein</fullName>
    </submittedName>
</protein>
<feature type="compositionally biased region" description="Basic residues" evidence="1">
    <location>
        <begin position="247"/>
        <end position="258"/>
    </location>
</feature>
<dbReference type="Proteomes" id="UP001642540">
    <property type="component" value="Unassembled WGS sequence"/>
</dbReference>
<comment type="caution">
    <text evidence="2">The sequence shown here is derived from an EMBL/GenBank/DDBJ whole genome shotgun (WGS) entry which is preliminary data.</text>
</comment>
<feature type="region of interest" description="Disordered" evidence="1">
    <location>
        <begin position="184"/>
        <end position="218"/>
    </location>
</feature>
<dbReference type="EMBL" id="CAXLJM020000046">
    <property type="protein sequence ID" value="CAL8111487.1"/>
    <property type="molecule type" value="Genomic_DNA"/>
</dbReference>
<feature type="region of interest" description="Disordered" evidence="1">
    <location>
        <begin position="348"/>
        <end position="370"/>
    </location>
</feature>